<proteinExistence type="predicted"/>
<dbReference type="InterPro" id="IPR039420">
    <property type="entry name" value="WalR-like"/>
</dbReference>
<dbReference type="PROSITE" id="PS51755">
    <property type="entry name" value="OMPR_PHOB"/>
    <property type="match status" value="1"/>
</dbReference>
<name>A0A2K3US84_9DEIO</name>
<dbReference type="RefSeq" id="WP_103314234.1">
    <property type="nucleotide sequence ID" value="NZ_PPPD01000004.1"/>
</dbReference>
<dbReference type="PANTHER" id="PTHR48111">
    <property type="entry name" value="REGULATOR OF RPOS"/>
    <property type="match status" value="1"/>
</dbReference>
<dbReference type="Gene3D" id="3.40.50.2300">
    <property type="match status" value="1"/>
</dbReference>
<dbReference type="Proteomes" id="UP000236379">
    <property type="component" value="Unassembled WGS sequence"/>
</dbReference>
<evidence type="ECO:0000256" key="2">
    <source>
        <dbReference type="ARBA" id="ARBA00023012"/>
    </source>
</evidence>
<keyword evidence="1 6" id="KW-0597">Phosphoprotein</keyword>
<dbReference type="PANTHER" id="PTHR48111:SF4">
    <property type="entry name" value="DNA-BINDING DUAL TRANSCRIPTIONAL REGULATOR OMPR"/>
    <property type="match status" value="1"/>
</dbReference>
<dbReference type="InterPro" id="IPR036388">
    <property type="entry name" value="WH-like_DNA-bd_sf"/>
</dbReference>
<dbReference type="AlphaFoldDB" id="A0A2K3US84"/>
<dbReference type="FunFam" id="3.40.50.2300:FF:000001">
    <property type="entry name" value="DNA-binding response regulator PhoB"/>
    <property type="match status" value="1"/>
</dbReference>
<feature type="DNA-binding region" description="OmpR/PhoB-type" evidence="7">
    <location>
        <begin position="125"/>
        <end position="223"/>
    </location>
</feature>
<dbReference type="CDD" id="cd00383">
    <property type="entry name" value="trans_reg_C"/>
    <property type="match status" value="1"/>
</dbReference>
<dbReference type="PROSITE" id="PS50110">
    <property type="entry name" value="RESPONSE_REGULATORY"/>
    <property type="match status" value="1"/>
</dbReference>
<evidence type="ECO:0000256" key="3">
    <source>
        <dbReference type="ARBA" id="ARBA00023015"/>
    </source>
</evidence>
<dbReference type="GO" id="GO:0006355">
    <property type="term" value="P:regulation of DNA-templated transcription"/>
    <property type="evidence" value="ECO:0007669"/>
    <property type="project" value="InterPro"/>
</dbReference>
<keyword evidence="11" id="KW-1185">Reference proteome</keyword>
<sequence>MKTILIVEDNAGVRDMVREYLTEHGFAVRVAGNGQEGLLEARHHRPDLVLLDVMMPGMDGLEFLRRFRAVDAAPVIFLTARDAELDKVLGLELGADDYVTKPFSMAELLARVRAHLRRGQEPAQNGVIRLDELALDSDARTVHVRGGRVDLTRSEFELLHTLMRAPGRVYNRLELLEQLQEEALGSERTIDVHVRNLRTKIEAEPARPRLIETVFGVGYRLNPDLAP</sequence>
<dbReference type="FunFam" id="1.10.10.10:FF:000018">
    <property type="entry name" value="DNA-binding response regulator ResD"/>
    <property type="match status" value="1"/>
</dbReference>
<evidence type="ECO:0000256" key="5">
    <source>
        <dbReference type="ARBA" id="ARBA00023163"/>
    </source>
</evidence>
<evidence type="ECO:0000256" key="7">
    <source>
        <dbReference type="PROSITE-ProRule" id="PRU01091"/>
    </source>
</evidence>
<evidence type="ECO:0000313" key="10">
    <source>
        <dbReference type="EMBL" id="PNY79406.1"/>
    </source>
</evidence>
<dbReference type="SMART" id="SM00448">
    <property type="entry name" value="REC"/>
    <property type="match status" value="1"/>
</dbReference>
<keyword evidence="5" id="KW-0804">Transcription</keyword>
<dbReference type="Pfam" id="PF00486">
    <property type="entry name" value="Trans_reg_C"/>
    <property type="match status" value="1"/>
</dbReference>
<gene>
    <name evidence="10" type="ORF">CVO96_20015</name>
</gene>
<keyword evidence="3" id="KW-0805">Transcription regulation</keyword>
<organism evidence="10 11">
    <name type="scientific">Deinococcus koreensis</name>
    <dbReference type="NCBI Taxonomy" id="2054903"/>
    <lineage>
        <taxon>Bacteria</taxon>
        <taxon>Thermotogati</taxon>
        <taxon>Deinococcota</taxon>
        <taxon>Deinococci</taxon>
        <taxon>Deinococcales</taxon>
        <taxon>Deinococcaceae</taxon>
        <taxon>Deinococcus</taxon>
    </lineage>
</organism>
<dbReference type="GO" id="GO:0000156">
    <property type="term" value="F:phosphorelay response regulator activity"/>
    <property type="evidence" value="ECO:0007669"/>
    <property type="project" value="TreeGrafter"/>
</dbReference>
<dbReference type="InterPro" id="IPR016032">
    <property type="entry name" value="Sig_transdc_resp-reg_C-effctor"/>
</dbReference>
<dbReference type="Gene3D" id="6.10.250.690">
    <property type="match status" value="1"/>
</dbReference>
<dbReference type="SUPFAM" id="SSF46894">
    <property type="entry name" value="C-terminal effector domain of the bipartite response regulators"/>
    <property type="match status" value="1"/>
</dbReference>
<evidence type="ECO:0000256" key="4">
    <source>
        <dbReference type="ARBA" id="ARBA00023125"/>
    </source>
</evidence>
<evidence type="ECO:0000256" key="6">
    <source>
        <dbReference type="PROSITE-ProRule" id="PRU00169"/>
    </source>
</evidence>
<dbReference type="SUPFAM" id="SSF52172">
    <property type="entry name" value="CheY-like"/>
    <property type="match status" value="1"/>
</dbReference>
<dbReference type="Pfam" id="PF00072">
    <property type="entry name" value="Response_reg"/>
    <property type="match status" value="1"/>
</dbReference>
<dbReference type="GO" id="GO:0000976">
    <property type="term" value="F:transcription cis-regulatory region binding"/>
    <property type="evidence" value="ECO:0007669"/>
    <property type="project" value="TreeGrafter"/>
</dbReference>
<feature type="modified residue" description="4-aspartylphosphate" evidence="6">
    <location>
        <position position="52"/>
    </location>
</feature>
<evidence type="ECO:0000313" key="11">
    <source>
        <dbReference type="Proteomes" id="UP000236379"/>
    </source>
</evidence>
<dbReference type="CDD" id="cd17574">
    <property type="entry name" value="REC_OmpR"/>
    <property type="match status" value="1"/>
</dbReference>
<dbReference type="InterPro" id="IPR001867">
    <property type="entry name" value="OmpR/PhoB-type_DNA-bd"/>
</dbReference>
<keyword evidence="4 7" id="KW-0238">DNA-binding</keyword>
<dbReference type="GO" id="GO:0032993">
    <property type="term" value="C:protein-DNA complex"/>
    <property type="evidence" value="ECO:0007669"/>
    <property type="project" value="TreeGrafter"/>
</dbReference>
<dbReference type="SMART" id="SM00862">
    <property type="entry name" value="Trans_reg_C"/>
    <property type="match status" value="1"/>
</dbReference>
<comment type="caution">
    <text evidence="10">The sequence shown here is derived from an EMBL/GenBank/DDBJ whole genome shotgun (WGS) entry which is preliminary data.</text>
</comment>
<evidence type="ECO:0000256" key="1">
    <source>
        <dbReference type="ARBA" id="ARBA00022553"/>
    </source>
</evidence>
<reference evidence="10 11" key="1">
    <citation type="submission" date="2018-01" db="EMBL/GenBank/DDBJ databases">
        <title>Deinococcus koreensis sp. nov., a radiation-resistant bacterium isolated from river water.</title>
        <authorList>
            <person name="Choi A."/>
        </authorList>
    </citation>
    <scope>NUCLEOTIDE SEQUENCE [LARGE SCALE GENOMIC DNA]</scope>
    <source>
        <strain evidence="10 11">SJW1-2</strain>
    </source>
</reference>
<protein>
    <submittedName>
        <fullName evidence="10">DNA-binding response regulator</fullName>
    </submittedName>
</protein>
<feature type="domain" description="Response regulatory" evidence="8">
    <location>
        <begin position="3"/>
        <end position="116"/>
    </location>
</feature>
<accession>A0A2K3US84</accession>
<dbReference type="InterPro" id="IPR001789">
    <property type="entry name" value="Sig_transdc_resp-reg_receiver"/>
</dbReference>
<dbReference type="Gene3D" id="1.10.10.10">
    <property type="entry name" value="Winged helix-like DNA-binding domain superfamily/Winged helix DNA-binding domain"/>
    <property type="match status" value="1"/>
</dbReference>
<evidence type="ECO:0000259" key="8">
    <source>
        <dbReference type="PROSITE" id="PS50110"/>
    </source>
</evidence>
<feature type="domain" description="OmpR/PhoB-type" evidence="9">
    <location>
        <begin position="125"/>
        <end position="223"/>
    </location>
</feature>
<dbReference type="GO" id="GO:0005829">
    <property type="term" value="C:cytosol"/>
    <property type="evidence" value="ECO:0007669"/>
    <property type="project" value="TreeGrafter"/>
</dbReference>
<dbReference type="EMBL" id="PPPD01000004">
    <property type="protein sequence ID" value="PNY79406.1"/>
    <property type="molecule type" value="Genomic_DNA"/>
</dbReference>
<keyword evidence="2" id="KW-0902">Two-component regulatory system</keyword>
<dbReference type="InterPro" id="IPR011006">
    <property type="entry name" value="CheY-like_superfamily"/>
</dbReference>
<evidence type="ECO:0000259" key="9">
    <source>
        <dbReference type="PROSITE" id="PS51755"/>
    </source>
</evidence>
<dbReference type="OrthoDB" id="9790454at2"/>